<dbReference type="Gene3D" id="1.10.3290.10">
    <property type="entry name" value="Fido-like domain"/>
    <property type="match status" value="1"/>
</dbReference>
<dbReference type="InterPro" id="IPR036597">
    <property type="entry name" value="Fido-like_dom_sf"/>
</dbReference>
<proteinExistence type="predicted"/>
<sequence length="109" mass="12216">MGVDWLRIGIELRQLLDDVRYQVEHASLPPDEIAVRLHHRLVAIHPFANGNGRHARLLADLLVVRLSQPRFTWGSRNLVDAGATRQAYIAALQAADARDYAPLLAFARS</sequence>
<evidence type="ECO:0000313" key="2">
    <source>
        <dbReference type="EMBL" id="NMQ06041.1"/>
    </source>
</evidence>
<accession>A0ABX1TBY7</accession>
<dbReference type="PROSITE" id="PS51459">
    <property type="entry name" value="FIDO"/>
    <property type="match status" value="1"/>
</dbReference>
<dbReference type="PANTHER" id="PTHR13504:SF39">
    <property type="entry name" value="CELL FILAMENTATION PROTEIN"/>
    <property type="match status" value="1"/>
</dbReference>
<reference evidence="2" key="1">
    <citation type="submission" date="2019-03" db="EMBL/GenBank/DDBJ databases">
        <title>Metabolic reconstructions from genomes of highly enriched 'Candidatus Accumulibacter' and 'Candidatus Competibacter' bioreactor populations.</title>
        <authorList>
            <person name="Annavajhala M.K."/>
            <person name="Welles L."/>
            <person name="Abbas B."/>
            <person name="Sorokin D."/>
            <person name="Park H."/>
            <person name="Van Loosdrecht M."/>
            <person name="Chandran K."/>
        </authorList>
    </citation>
    <scope>NUCLEOTIDE SEQUENCE</scope>
    <source>
        <strain evidence="2">SBR_L</strain>
    </source>
</reference>
<organism evidence="2 3">
    <name type="scientific">Candidatus Accumulibacter contiguus</name>
    <dbReference type="NCBI Taxonomy" id="2954381"/>
    <lineage>
        <taxon>Bacteria</taxon>
        <taxon>Pseudomonadati</taxon>
        <taxon>Pseudomonadota</taxon>
        <taxon>Betaproteobacteria</taxon>
        <taxon>Candidatus Accumulibacter</taxon>
    </lineage>
</organism>
<name>A0ABX1TBY7_9PROT</name>
<comment type="caution">
    <text evidence="2">The sequence shown here is derived from an EMBL/GenBank/DDBJ whole genome shotgun (WGS) entry which is preliminary data.</text>
</comment>
<dbReference type="Pfam" id="PF02661">
    <property type="entry name" value="Fic"/>
    <property type="match status" value="1"/>
</dbReference>
<dbReference type="EMBL" id="SPMX01000034">
    <property type="protein sequence ID" value="NMQ06041.1"/>
    <property type="molecule type" value="Genomic_DNA"/>
</dbReference>
<evidence type="ECO:0000313" key="3">
    <source>
        <dbReference type="Proteomes" id="UP000886469"/>
    </source>
</evidence>
<dbReference type="NCBIfam" id="TIGR02613">
    <property type="entry name" value="mob_myst_B"/>
    <property type="match status" value="1"/>
</dbReference>
<keyword evidence="3" id="KW-1185">Reference proteome</keyword>
<dbReference type="SUPFAM" id="SSF140931">
    <property type="entry name" value="Fic-like"/>
    <property type="match status" value="1"/>
</dbReference>
<gene>
    <name evidence="2" type="ORF">E4Q08_12650</name>
</gene>
<protein>
    <submittedName>
        <fullName evidence="2">Mobile mystery protein B</fullName>
    </submittedName>
</protein>
<evidence type="ECO:0000259" key="1">
    <source>
        <dbReference type="PROSITE" id="PS51459"/>
    </source>
</evidence>
<dbReference type="PANTHER" id="PTHR13504">
    <property type="entry name" value="FIDO DOMAIN-CONTAINING PROTEIN DDB_G0283145"/>
    <property type="match status" value="1"/>
</dbReference>
<dbReference type="InterPro" id="IPR013436">
    <property type="entry name" value="Mobile_mystery_prot_B"/>
</dbReference>
<dbReference type="Proteomes" id="UP000886469">
    <property type="component" value="Unassembled WGS sequence"/>
</dbReference>
<dbReference type="InterPro" id="IPR040198">
    <property type="entry name" value="Fido_containing"/>
</dbReference>
<feature type="domain" description="Fido" evidence="1">
    <location>
        <begin position="1"/>
        <end position="109"/>
    </location>
</feature>
<dbReference type="InterPro" id="IPR003812">
    <property type="entry name" value="Fido"/>
</dbReference>